<dbReference type="Pfam" id="PF12648">
    <property type="entry name" value="TcpE"/>
    <property type="match status" value="1"/>
</dbReference>
<keyword evidence="3" id="KW-1185">Reference proteome</keyword>
<keyword evidence="1" id="KW-1133">Transmembrane helix</keyword>
<feature type="transmembrane region" description="Helical" evidence="1">
    <location>
        <begin position="66"/>
        <end position="85"/>
    </location>
</feature>
<evidence type="ECO:0000313" key="2">
    <source>
        <dbReference type="EMBL" id="SDN50991.1"/>
    </source>
</evidence>
<dbReference type="AlphaFoldDB" id="A0A1H0BZ63"/>
<dbReference type="InterPro" id="IPR025608">
    <property type="entry name" value="TcpE"/>
</dbReference>
<dbReference type="EMBL" id="FNHW01000006">
    <property type="protein sequence ID" value="SDN50991.1"/>
    <property type="molecule type" value="Genomic_DNA"/>
</dbReference>
<reference evidence="3" key="1">
    <citation type="submission" date="2016-10" db="EMBL/GenBank/DDBJ databases">
        <authorList>
            <person name="Varghese N."/>
            <person name="Submissions S."/>
        </authorList>
    </citation>
    <scope>NUCLEOTIDE SEQUENCE [LARGE SCALE GENOMIC DNA]</scope>
    <source>
        <strain evidence="3">CGMCC 1.6854</strain>
    </source>
</reference>
<evidence type="ECO:0000256" key="1">
    <source>
        <dbReference type="SAM" id="Phobius"/>
    </source>
</evidence>
<sequence>MMGRFVFNYRKAMREPKKIRQLTEHYSLPFSIELIPALNYFIFVGLCFGFWYGVRMVFPNAFDKTFILVIFGIPLLFTTLVTKIKPEGKNIYLYFFDLIKYYFMIKLPQKKFCNDRKVEFSYDEEIEFRKLVKVVGISNENKNPYEGYTQKFIVDKNGRHLGVLPSEKQFDTYAE</sequence>
<dbReference type="STRING" id="459525.SAMN04488137_4708"/>
<keyword evidence="1" id="KW-0812">Transmembrane</keyword>
<feature type="transmembrane region" description="Helical" evidence="1">
    <location>
        <begin position="34"/>
        <end position="54"/>
    </location>
</feature>
<keyword evidence="1" id="KW-0472">Membrane</keyword>
<dbReference type="Proteomes" id="UP000199544">
    <property type="component" value="Unassembled WGS sequence"/>
</dbReference>
<name>A0A1H0BZ63_9BACL</name>
<protein>
    <submittedName>
        <fullName evidence="2">TcpE family protein</fullName>
    </submittedName>
</protein>
<proteinExistence type="predicted"/>
<evidence type="ECO:0000313" key="3">
    <source>
        <dbReference type="Proteomes" id="UP000199544"/>
    </source>
</evidence>
<gene>
    <name evidence="2" type="ORF">SAMN04488137_4708</name>
</gene>
<accession>A0A1H0BZ63</accession>
<organism evidence="2 3">
    <name type="scientific">Fictibacillus solisalsi</name>
    <dbReference type="NCBI Taxonomy" id="459525"/>
    <lineage>
        <taxon>Bacteria</taxon>
        <taxon>Bacillati</taxon>
        <taxon>Bacillota</taxon>
        <taxon>Bacilli</taxon>
        <taxon>Bacillales</taxon>
        <taxon>Fictibacillaceae</taxon>
        <taxon>Fictibacillus</taxon>
    </lineage>
</organism>